<organism evidence="2 3">
    <name type="scientific">Clostridium carboxidivorans P7</name>
    <dbReference type="NCBI Taxonomy" id="536227"/>
    <lineage>
        <taxon>Bacteria</taxon>
        <taxon>Bacillati</taxon>
        <taxon>Bacillota</taxon>
        <taxon>Clostridia</taxon>
        <taxon>Eubacteriales</taxon>
        <taxon>Clostridiaceae</taxon>
        <taxon>Clostridium</taxon>
    </lineage>
</organism>
<dbReference type="AlphaFoldDB" id="C6PSF1"/>
<feature type="transmembrane region" description="Helical" evidence="1">
    <location>
        <begin position="46"/>
        <end position="61"/>
    </location>
</feature>
<evidence type="ECO:0000313" key="3">
    <source>
        <dbReference type="Proteomes" id="UP000004198"/>
    </source>
</evidence>
<dbReference type="EMBL" id="ACVI01000022">
    <property type="protein sequence ID" value="EET87829.1"/>
    <property type="molecule type" value="Genomic_DNA"/>
</dbReference>
<dbReference type="Proteomes" id="UP000004198">
    <property type="component" value="Unassembled WGS sequence"/>
</dbReference>
<dbReference type="PATRIC" id="fig|536227.13.peg.3726"/>
<keyword evidence="1" id="KW-0812">Transmembrane</keyword>
<keyword evidence="1" id="KW-0472">Membrane</keyword>
<name>C6PSF1_9CLOT</name>
<comment type="caution">
    <text evidence="2">The sequence shown here is derived from an EMBL/GenBank/DDBJ whole genome shotgun (WGS) entry which is preliminary data.</text>
</comment>
<accession>C6PSF1</accession>
<protein>
    <submittedName>
        <fullName evidence="2">Uncharacterized protein</fullName>
    </submittedName>
</protein>
<proteinExistence type="predicted"/>
<evidence type="ECO:0000313" key="2">
    <source>
        <dbReference type="EMBL" id="EET87829.1"/>
    </source>
</evidence>
<feature type="transmembrane region" description="Helical" evidence="1">
    <location>
        <begin position="67"/>
        <end position="88"/>
    </location>
</feature>
<sequence length="197" mass="23014">MIFNKLKKHSLNSKSKFDIYYSNELRNRKRLNLSSPSPFRNGLKKFNILYVILSVIFAISFNKDVNLLVSILMALCASFLIINIIAAFKVDKLRSIEFNLSSSISKEQLIAIITLPLTQLNMKIENLSHYIRITHNKLQYDIIIYPDRNTFKIWPQKTLLSRLLARTYIKLYKNAILCMPIIAYTIQIEINKSINRL</sequence>
<reference evidence="2 3" key="1">
    <citation type="submission" date="2009-06" db="EMBL/GenBank/DDBJ databases">
        <title>The draft genome of Clostridium carboxidivorans P7.</title>
        <authorList>
            <consortium name="US DOE Joint Genome Institute (JGI-PGF)"/>
            <person name="Lucas S."/>
            <person name="Copeland A."/>
            <person name="Lapidus A."/>
            <person name="Glavina del Rio T."/>
            <person name="Tice H."/>
            <person name="Bruce D."/>
            <person name="Goodwin L."/>
            <person name="Pitluck S."/>
            <person name="Larimer F."/>
            <person name="Land M.L."/>
            <person name="Hauser L."/>
            <person name="Hemme C.L."/>
        </authorList>
    </citation>
    <scope>NUCLEOTIDE SEQUENCE [LARGE SCALE GENOMIC DNA]</scope>
    <source>
        <strain evidence="2 3">P7</strain>
    </source>
</reference>
<dbReference type="RefSeq" id="WP_007060603.1">
    <property type="nucleotide sequence ID" value="NZ_ACVI01000022.1"/>
</dbReference>
<gene>
    <name evidence="2" type="ORF">CcarbDRAFT_1718</name>
</gene>
<keyword evidence="3" id="KW-1185">Reference proteome</keyword>
<evidence type="ECO:0000256" key="1">
    <source>
        <dbReference type="SAM" id="Phobius"/>
    </source>
</evidence>
<dbReference type="KEGG" id="cck:Ccar_17745"/>
<keyword evidence="1" id="KW-1133">Transmembrane helix</keyword>